<gene>
    <name evidence="2" type="ORF">O9K51_01640</name>
</gene>
<dbReference type="PANTHER" id="PTHR34365">
    <property type="entry name" value="ENOLASE (DUF1399)"/>
    <property type="match status" value="1"/>
</dbReference>
<dbReference type="PANTHER" id="PTHR34365:SF7">
    <property type="entry name" value="GLYCINE-RICH DOMAIN-CONTAINING PROTEIN 1"/>
    <property type="match status" value="1"/>
</dbReference>
<dbReference type="AlphaFoldDB" id="A0AB34G7Z1"/>
<dbReference type="EMBL" id="JAQHRD010000001">
    <property type="protein sequence ID" value="KAJ6446867.1"/>
    <property type="molecule type" value="Genomic_DNA"/>
</dbReference>
<organism evidence="2 3">
    <name type="scientific">Purpureocillium lavendulum</name>
    <dbReference type="NCBI Taxonomy" id="1247861"/>
    <lineage>
        <taxon>Eukaryota</taxon>
        <taxon>Fungi</taxon>
        <taxon>Dikarya</taxon>
        <taxon>Ascomycota</taxon>
        <taxon>Pezizomycotina</taxon>
        <taxon>Sordariomycetes</taxon>
        <taxon>Hypocreomycetidae</taxon>
        <taxon>Hypocreales</taxon>
        <taxon>Ophiocordycipitaceae</taxon>
        <taxon>Purpureocillium</taxon>
    </lineage>
</organism>
<comment type="caution">
    <text evidence="2">The sequence shown here is derived from an EMBL/GenBank/DDBJ whole genome shotgun (WGS) entry which is preliminary data.</text>
</comment>
<sequence length="536" mass="59734">MAPDKQELPNRHGSRDLSNGPDAESCLVHLRLLQAFEKLKNRIGLKDGLWDIWDNRASSADNSLDVLVKLREKRWAIYVARAVERYEAWWNSFRHDMLLQSHITTSGTETSRYSGFLESIPMIWKAEELPPIGLETWLIETDRRPGLSGEGYGDGGLRATCRQCRREITHEGLSLEKLRQDVHGLLTEDIALPSTILDLDTGLPALAPEPSADRLFVAAIAKQGVFGDAAKQFRSGVDENPSMATVQGRLDGILGPQAGMLGKRRYTNAMIAKYRRNFGFASSDLVGAVLRLGVFSHQVNKLNWTNITNRKESLERLLLKYTRFMDVVAHNPTQLVVPTLDVDLAWHTHMLSPKAYAAASVVKTGILIDHLDKVDEDKLSMAFAWTCKAYADRYGEPYSECWCWYCECVRIMIGEQTGSPHISAHPSVRALETSAQRERNHIPRQKHQTALLEAHARMTSKVRSSRRQRRGGIPIGGGTARGGDRVDVWGREMQIEGPAASVLAVTTTAAMYAAPPGMVQWLDGDDAGAIRGELME</sequence>
<dbReference type="Proteomes" id="UP001163105">
    <property type="component" value="Unassembled WGS sequence"/>
</dbReference>
<accession>A0AB34G7Z1</accession>
<name>A0AB34G7Z1_9HYPO</name>
<evidence type="ECO:0000313" key="3">
    <source>
        <dbReference type="Proteomes" id="UP001163105"/>
    </source>
</evidence>
<reference evidence="2" key="1">
    <citation type="submission" date="2023-01" db="EMBL/GenBank/DDBJ databases">
        <title>The growth and conidiation of Purpureocillium lavendulum are regulated by nitrogen source and histone H3K14 acetylation.</title>
        <authorList>
            <person name="Tang P."/>
            <person name="Han J."/>
            <person name="Zhang C."/>
            <person name="Tang P."/>
            <person name="Qi F."/>
            <person name="Zhang K."/>
            <person name="Liang L."/>
        </authorList>
    </citation>
    <scope>NUCLEOTIDE SEQUENCE</scope>
    <source>
        <strain evidence="2">YMF1.00683</strain>
    </source>
</reference>
<feature type="region of interest" description="Disordered" evidence="1">
    <location>
        <begin position="462"/>
        <end position="481"/>
    </location>
</feature>
<protein>
    <submittedName>
        <fullName evidence="2">Uncharacterized protein</fullName>
    </submittedName>
</protein>
<keyword evidence="3" id="KW-1185">Reference proteome</keyword>
<evidence type="ECO:0000313" key="2">
    <source>
        <dbReference type="EMBL" id="KAJ6446867.1"/>
    </source>
</evidence>
<proteinExistence type="predicted"/>
<evidence type="ECO:0000256" key="1">
    <source>
        <dbReference type="SAM" id="MobiDB-lite"/>
    </source>
</evidence>
<dbReference type="InterPro" id="IPR009836">
    <property type="entry name" value="GRDP-like"/>
</dbReference>
<dbReference type="Pfam" id="PF07173">
    <property type="entry name" value="GRDP-like"/>
    <property type="match status" value="1"/>
</dbReference>